<dbReference type="eggNOG" id="ENOG5031E6U">
    <property type="taxonomic scope" value="Bacteria"/>
</dbReference>
<protein>
    <submittedName>
        <fullName evidence="2">Uncharacterized protein</fullName>
    </submittedName>
</protein>
<dbReference type="EMBL" id="CP001958">
    <property type="protein sequence ID" value="ADG96815.1"/>
    <property type="molecule type" value="Genomic_DNA"/>
</dbReference>
<organism evidence="2 3">
    <name type="scientific">Segniliparus rotundus (strain ATCC BAA-972 / CDC 1076 / CIP 108378 / DSM 44985 / JCM 13578)</name>
    <dbReference type="NCBI Taxonomy" id="640132"/>
    <lineage>
        <taxon>Bacteria</taxon>
        <taxon>Bacillati</taxon>
        <taxon>Actinomycetota</taxon>
        <taxon>Actinomycetes</taxon>
        <taxon>Mycobacteriales</taxon>
        <taxon>Segniliparaceae</taxon>
        <taxon>Segniliparus</taxon>
    </lineage>
</organism>
<proteinExistence type="predicted"/>
<feature type="compositionally biased region" description="Low complexity" evidence="1">
    <location>
        <begin position="49"/>
        <end position="62"/>
    </location>
</feature>
<feature type="compositionally biased region" description="Basic and acidic residues" evidence="1">
    <location>
        <begin position="84"/>
        <end position="96"/>
    </location>
</feature>
<feature type="compositionally biased region" description="Low complexity" evidence="1">
    <location>
        <begin position="430"/>
        <end position="447"/>
    </location>
</feature>
<feature type="region of interest" description="Disordered" evidence="1">
    <location>
        <begin position="49"/>
        <end position="147"/>
    </location>
</feature>
<evidence type="ECO:0000313" key="3">
    <source>
        <dbReference type="Proteomes" id="UP000002247"/>
    </source>
</evidence>
<evidence type="ECO:0000313" key="2">
    <source>
        <dbReference type="EMBL" id="ADG96815.1"/>
    </source>
</evidence>
<keyword evidence="3" id="KW-1185">Reference proteome</keyword>
<feature type="compositionally biased region" description="Acidic residues" evidence="1">
    <location>
        <begin position="189"/>
        <end position="198"/>
    </location>
</feature>
<feature type="compositionally biased region" description="Pro residues" evidence="1">
    <location>
        <begin position="411"/>
        <end position="429"/>
    </location>
</feature>
<dbReference type="Proteomes" id="UP000002247">
    <property type="component" value="Chromosome"/>
</dbReference>
<evidence type="ECO:0000256" key="1">
    <source>
        <dbReference type="SAM" id="MobiDB-lite"/>
    </source>
</evidence>
<dbReference type="KEGG" id="srt:Srot_0328"/>
<accession>D6ZB56</accession>
<reference evidence="2 3" key="1">
    <citation type="journal article" date="2010" name="Stand. Genomic Sci.">
        <title>Complete genome sequence of Segniliparus rotundus type strain (CDC 1076).</title>
        <authorList>
            <person name="Sikorski J."/>
            <person name="Lapidus A."/>
            <person name="Copeland A."/>
            <person name="Misra M."/>
            <person name="Glavina Del Rio T."/>
            <person name="Nolan M."/>
            <person name="Lucas S."/>
            <person name="Chen F."/>
            <person name="Tice H."/>
            <person name="Cheng J.F."/>
            <person name="Jando M."/>
            <person name="Schneider S."/>
            <person name="Bruce D."/>
            <person name="Goodwin L."/>
            <person name="Pitluck S."/>
            <person name="Liolios K."/>
            <person name="Mikhailova N."/>
            <person name="Pati A."/>
            <person name="Ivanova N."/>
            <person name="Mavromatis K."/>
            <person name="Chen A."/>
            <person name="Palaniappan K."/>
            <person name="Chertkov O."/>
            <person name="Land M."/>
            <person name="Hauser L."/>
            <person name="Chang Y.J."/>
            <person name="Jeffries C.D."/>
            <person name="Brettin T."/>
            <person name="Detter J.C."/>
            <person name="Han C."/>
            <person name="Rohde M."/>
            <person name="Goker M."/>
            <person name="Bristow J."/>
            <person name="Eisen J.A."/>
            <person name="Markowitz V."/>
            <person name="Hugenholtz P."/>
            <person name="Kyrpides N.C."/>
            <person name="Klenk H.P."/>
        </authorList>
    </citation>
    <scope>NUCLEOTIDE SEQUENCE [LARGE SCALE GENOMIC DNA]</scope>
    <source>
        <strain evidence="3">ATCC BAA-972 / CDC 1076 / CIP 108378 / DSM 44985 / JCM 13578</strain>
    </source>
</reference>
<sequence>MQTKNPIGSPRRQGGRERSLFAAARAFGAVLVCAQAAVSSLPPQAGPALAVAAGRAAAPMPSDARRDAMPGLALLAAAQAKHARPTEERPADEHRTGARGAQENSAEAGRRAPRAQARPASGTTTLSLREPADSEENDDALPSDLSRGAGYDQVTELALQDPATAEALHTMARFERDPANSAAVGPDNGDPDNDDPDSGGEPPANPALAGVLSLNNGPILYQPPCPFGWPPPDRYGGLADIIELAPMAGDFVSEAFAPAAAWQPMAQLFGPLIAIIQPTIKPNKYWIDPTIINVQNPINAIHYLFFGWYDVWHRQKFLQEEVEWANEVAPWLQQVYQTPQAACWVAFLGMFERLVETGNPWPRGWYVEDHATTWDVDKIGPYEPASPGSRPRVLEQLDHQLAIEDGDAPPERAPAPAAPAPAAPAPSAPQQPRAQEPPRNVPSGPQEQTPPPEPFPSIEAGEHIR</sequence>
<gene>
    <name evidence="2" type="ordered locus">Srot_0328</name>
</gene>
<dbReference type="STRING" id="640132.Srot_0328"/>
<feature type="region of interest" description="Disordered" evidence="1">
    <location>
        <begin position="179"/>
        <end position="209"/>
    </location>
</feature>
<name>D6ZB56_SEGRD</name>
<dbReference type="HOGENOM" id="CLU_587786_0_0_11"/>
<dbReference type="RefSeq" id="WP_013137271.1">
    <property type="nucleotide sequence ID" value="NC_014168.1"/>
</dbReference>
<feature type="region of interest" description="Disordered" evidence="1">
    <location>
        <begin position="405"/>
        <end position="465"/>
    </location>
</feature>
<dbReference type="AlphaFoldDB" id="D6ZB56"/>
<dbReference type="OrthoDB" id="3831342at2"/>